<dbReference type="SUPFAM" id="SSF52161">
    <property type="entry name" value="Ribosomal protein L13"/>
    <property type="match status" value="1"/>
</dbReference>
<dbReference type="KEGG" id="clz:BIU88_02050"/>
<dbReference type="GO" id="GO:0003735">
    <property type="term" value="F:structural constituent of ribosome"/>
    <property type="evidence" value="ECO:0007669"/>
    <property type="project" value="InterPro"/>
</dbReference>
<dbReference type="PANTHER" id="PTHR11545">
    <property type="entry name" value="RIBOSOMAL PROTEIN L13"/>
    <property type="match status" value="1"/>
</dbReference>
<keyword evidence="3 6" id="KW-0689">Ribosomal protein</keyword>
<dbReference type="FunFam" id="3.90.1180.10:FF:000001">
    <property type="entry name" value="50S ribosomal protein L13"/>
    <property type="match status" value="1"/>
</dbReference>
<dbReference type="STRING" id="274537.BIU88_02050"/>
<dbReference type="GO" id="GO:0022625">
    <property type="term" value="C:cytosolic large ribosomal subunit"/>
    <property type="evidence" value="ECO:0007669"/>
    <property type="project" value="TreeGrafter"/>
</dbReference>
<dbReference type="NCBIfam" id="TIGR01066">
    <property type="entry name" value="rplM_bact"/>
    <property type="match status" value="1"/>
</dbReference>
<dbReference type="AlphaFoldDB" id="A0A1D8CY17"/>
<dbReference type="GO" id="GO:0017148">
    <property type="term" value="P:negative regulation of translation"/>
    <property type="evidence" value="ECO:0007669"/>
    <property type="project" value="TreeGrafter"/>
</dbReference>
<dbReference type="Gene3D" id="3.90.1180.10">
    <property type="entry name" value="Ribosomal protein L13"/>
    <property type="match status" value="1"/>
</dbReference>
<dbReference type="GO" id="GO:0003729">
    <property type="term" value="F:mRNA binding"/>
    <property type="evidence" value="ECO:0007669"/>
    <property type="project" value="TreeGrafter"/>
</dbReference>
<evidence type="ECO:0000313" key="7">
    <source>
        <dbReference type="EMBL" id="AOS83031.1"/>
    </source>
</evidence>
<dbReference type="Proteomes" id="UP000095185">
    <property type="component" value="Chromosome"/>
</dbReference>
<comment type="similarity">
    <text evidence="1 6">Belongs to the universal ribosomal protein uL13 family.</text>
</comment>
<dbReference type="HAMAP" id="MF_01366">
    <property type="entry name" value="Ribosomal_uL13"/>
    <property type="match status" value="1"/>
</dbReference>
<evidence type="ECO:0000256" key="5">
    <source>
        <dbReference type="ARBA" id="ARBA00035201"/>
    </source>
</evidence>
<comment type="function">
    <text evidence="6">This protein is one of the early assembly proteins of the 50S ribosomal subunit, although it is not seen to bind rRNA by itself. It is important during the early stages of 50S assembly.</text>
</comment>
<keyword evidence="8" id="KW-1185">Reference proteome</keyword>
<dbReference type="Pfam" id="PF00572">
    <property type="entry name" value="Ribosomal_L13"/>
    <property type="match status" value="1"/>
</dbReference>
<dbReference type="GO" id="GO:0006412">
    <property type="term" value="P:translation"/>
    <property type="evidence" value="ECO:0007669"/>
    <property type="project" value="UniProtKB-UniRule"/>
</dbReference>
<dbReference type="EMBL" id="CP017305">
    <property type="protein sequence ID" value="AOS83031.1"/>
    <property type="molecule type" value="Genomic_DNA"/>
</dbReference>
<dbReference type="RefSeq" id="WP_069808759.1">
    <property type="nucleotide sequence ID" value="NZ_CP017305.1"/>
</dbReference>
<dbReference type="CDD" id="cd00392">
    <property type="entry name" value="Ribosomal_L13"/>
    <property type="match status" value="1"/>
</dbReference>
<sequence>MSKTLSFKTYSAKPGEVERTWYVIDAENQVLGRMAAQIANVLRGKHKPQFTPHIDTGDFVVVTNAGKVALSGKKHDDKTYFSHSHYPGGVRIDSVKDLLQKKPERVIEHAVWGMLPHNNLGRQLFKKLKVYAGPEHPHAAQMPVEMKVNQ</sequence>
<dbReference type="InterPro" id="IPR036899">
    <property type="entry name" value="Ribosomal_uL13_sf"/>
</dbReference>
<comment type="subunit">
    <text evidence="2 6">Part of the 50S ribosomal subunit.</text>
</comment>
<dbReference type="PIRSF" id="PIRSF002181">
    <property type="entry name" value="Ribosomal_L13"/>
    <property type="match status" value="1"/>
</dbReference>
<evidence type="ECO:0000256" key="3">
    <source>
        <dbReference type="ARBA" id="ARBA00022980"/>
    </source>
</evidence>
<protein>
    <recommendedName>
        <fullName evidence="5 6">Large ribosomal subunit protein uL13</fullName>
    </recommendedName>
</protein>
<accession>A0A1D8CY17</accession>
<name>A0A1D8CY17_CHLLM</name>
<dbReference type="InterPro" id="IPR005823">
    <property type="entry name" value="Ribosomal_uL13_bac-type"/>
</dbReference>
<keyword evidence="4 6" id="KW-0687">Ribonucleoprotein</keyword>
<proteinExistence type="inferred from homology"/>
<dbReference type="PANTHER" id="PTHR11545:SF2">
    <property type="entry name" value="LARGE RIBOSOMAL SUBUNIT PROTEIN UL13M"/>
    <property type="match status" value="1"/>
</dbReference>
<evidence type="ECO:0000256" key="4">
    <source>
        <dbReference type="ARBA" id="ARBA00023274"/>
    </source>
</evidence>
<dbReference type="OrthoDB" id="9801330at2"/>
<dbReference type="InterPro" id="IPR005822">
    <property type="entry name" value="Ribosomal_uL13"/>
</dbReference>
<organism evidence="7 8">
    <name type="scientific">Chlorobaculum limnaeum</name>
    <dbReference type="NCBI Taxonomy" id="274537"/>
    <lineage>
        <taxon>Bacteria</taxon>
        <taxon>Pseudomonadati</taxon>
        <taxon>Chlorobiota</taxon>
        <taxon>Chlorobiia</taxon>
        <taxon>Chlorobiales</taxon>
        <taxon>Chlorobiaceae</taxon>
        <taxon>Chlorobaculum</taxon>
    </lineage>
</organism>
<evidence type="ECO:0000256" key="2">
    <source>
        <dbReference type="ARBA" id="ARBA00011838"/>
    </source>
</evidence>
<evidence type="ECO:0000256" key="1">
    <source>
        <dbReference type="ARBA" id="ARBA00006227"/>
    </source>
</evidence>
<reference evidence="7" key="1">
    <citation type="submission" date="2016-09" db="EMBL/GenBank/DDBJ databases">
        <title>Genome sequence of Chlorobaculum limnaeum.</title>
        <authorList>
            <person name="Liu Z."/>
            <person name="Tank M."/>
            <person name="Bryant D.A."/>
        </authorList>
    </citation>
    <scope>NUCLEOTIDE SEQUENCE [LARGE SCALE GENOMIC DNA]</scope>
    <source>
        <strain evidence="7">DSM 1677</strain>
    </source>
</reference>
<evidence type="ECO:0000313" key="8">
    <source>
        <dbReference type="Proteomes" id="UP000095185"/>
    </source>
</evidence>
<gene>
    <name evidence="6" type="primary">rplM</name>
    <name evidence="7" type="ORF">BIU88_02050</name>
</gene>
<evidence type="ECO:0000256" key="6">
    <source>
        <dbReference type="HAMAP-Rule" id="MF_01366"/>
    </source>
</evidence>